<keyword evidence="2" id="KW-1185">Reference proteome</keyword>
<dbReference type="SUPFAM" id="SSF51658">
    <property type="entry name" value="Xylose isomerase-like"/>
    <property type="match status" value="1"/>
</dbReference>
<sequence>MRTPHYAHFLDEDVPVDFVEVISENFMVAGGKLRDILRRVRERLPVALHGVSMSVGSATGLDPSYLDRLRALVDEVDPLFVSDHLCWTRVAGFSSHDLLPIPYTAEALDIVSAHVRQAQDALGRAMLIENPSSYVGFAQSEMSEWEFLAALVERTGCGLLLDVNNIYVSAHNHGFDPLAYVAGLPIEHVRQIHLAGHSQGEHLLIDTHDQPVPDPVWALYRHVMRRVGRVAVMIERDDNIPPLPDLLAELDVARALAGERLAA</sequence>
<dbReference type="InterPro" id="IPR007801">
    <property type="entry name" value="MbnB/TglH/ChrH"/>
</dbReference>
<dbReference type="InterPro" id="IPR036237">
    <property type="entry name" value="Xyl_isomerase-like_sf"/>
</dbReference>
<accession>A0A7W6DDK1</accession>
<proteinExistence type="predicted"/>
<protein>
    <submittedName>
        <fullName evidence="1">Uncharacterized protein</fullName>
    </submittedName>
</protein>
<dbReference type="Pfam" id="PF05114">
    <property type="entry name" value="MbnB_TglH_ChrH"/>
    <property type="match status" value="1"/>
</dbReference>
<dbReference type="PANTHER" id="PTHR42194">
    <property type="entry name" value="UPF0276 PROTEIN HI_1600"/>
    <property type="match status" value="1"/>
</dbReference>
<dbReference type="Gene3D" id="3.20.20.150">
    <property type="entry name" value="Divalent-metal-dependent TIM barrel enzymes"/>
    <property type="match status" value="1"/>
</dbReference>
<evidence type="ECO:0000313" key="1">
    <source>
        <dbReference type="EMBL" id="MBB3980752.1"/>
    </source>
</evidence>
<dbReference type="AlphaFoldDB" id="A0A7W6DDK1"/>
<evidence type="ECO:0000313" key="2">
    <source>
        <dbReference type="Proteomes" id="UP000552757"/>
    </source>
</evidence>
<dbReference type="NCBIfam" id="NF003818">
    <property type="entry name" value="PRK05409.1"/>
    <property type="match status" value="1"/>
</dbReference>
<dbReference type="EMBL" id="JACIEB010000001">
    <property type="protein sequence ID" value="MBB3980752.1"/>
    <property type="molecule type" value="Genomic_DNA"/>
</dbReference>
<reference evidence="1 2" key="1">
    <citation type="submission" date="2020-08" db="EMBL/GenBank/DDBJ databases">
        <title>Genomic Encyclopedia of Type Strains, Phase IV (KMG-IV): sequencing the most valuable type-strain genomes for metagenomic binning, comparative biology and taxonomic classification.</title>
        <authorList>
            <person name="Goeker M."/>
        </authorList>
    </citation>
    <scope>NUCLEOTIDE SEQUENCE [LARGE SCALE GENOMIC DNA]</scope>
    <source>
        <strain evidence="1 2">DSM 29348</strain>
    </source>
</reference>
<dbReference type="PANTHER" id="PTHR42194:SF1">
    <property type="entry name" value="UPF0276 PROTEIN HI_1600"/>
    <property type="match status" value="1"/>
</dbReference>
<organism evidence="1 2">
    <name type="scientific">Sphingobium fontiphilum</name>
    <dbReference type="NCBI Taxonomy" id="944425"/>
    <lineage>
        <taxon>Bacteria</taxon>
        <taxon>Pseudomonadati</taxon>
        <taxon>Pseudomonadota</taxon>
        <taxon>Alphaproteobacteria</taxon>
        <taxon>Sphingomonadales</taxon>
        <taxon>Sphingomonadaceae</taxon>
        <taxon>Sphingobium</taxon>
    </lineage>
</organism>
<gene>
    <name evidence="1" type="ORF">GGR44_000383</name>
</gene>
<dbReference type="Proteomes" id="UP000552757">
    <property type="component" value="Unassembled WGS sequence"/>
</dbReference>
<comment type="caution">
    <text evidence="1">The sequence shown here is derived from an EMBL/GenBank/DDBJ whole genome shotgun (WGS) entry which is preliminary data.</text>
</comment>
<name>A0A7W6DDK1_9SPHN</name>